<dbReference type="EMBL" id="JGZI01000002">
    <property type="protein sequence ID" value="KFI84234.1"/>
    <property type="molecule type" value="Genomic_DNA"/>
</dbReference>
<dbReference type="Proteomes" id="UP000029050">
    <property type="component" value="Unassembled WGS sequence"/>
</dbReference>
<evidence type="ECO:0000256" key="4">
    <source>
        <dbReference type="ARBA" id="ARBA00023136"/>
    </source>
</evidence>
<comment type="caution">
    <text evidence="7">The sequence shown here is derived from an EMBL/GenBank/DDBJ whole genome shotgun (WGS) entry which is preliminary data.</text>
</comment>
<evidence type="ECO:0000313" key="8">
    <source>
        <dbReference type="Proteomes" id="UP000029050"/>
    </source>
</evidence>
<evidence type="ECO:0000313" key="7">
    <source>
        <dbReference type="EMBL" id="KFI84234.1"/>
    </source>
</evidence>
<organism evidence="7 8">
    <name type="scientific">Bifidobacterium psychraerophilum</name>
    <dbReference type="NCBI Taxonomy" id="218140"/>
    <lineage>
        <taxon>Bacteria</taxon>
        <taxon>Bacillati</taxon>
        <taxon>Actinomycetota</taxon>
        <taxon>Actinomycetes</taxon>
        <taxon>Bifidobacteriales</taxon>
        <taxon>Bifidobacteriaceae</taxon>
        <taxon>Bifidobacterium</taxon>
    </lineage>
</organism>
<accession>A0A087CLT4</accession>
<dbReference type="PANTHER" id="PTHR37955:SF1">
    <property type="entry name" value="DEP DOMAIN-CONTAINING PROTEIN"/>
    <property type="match status" value="1"/>
</dbReference>
<sequence length="350" mass="38036">MNTTVEAPDIASNQSSLDKERNEGHESRMVSYHRSVPLPKGGLTLGVLALGALLGTLFPTASAWIHLLFALLALSFFVTIIAKCLIHPAIVLSEDMSNPVVAPVSATVLMSLMQYASYLAPLGTGAHMIAVALWYFAVSCNIVLMVHITSRFVIRAFTLSNVYPTWFVGFVGIVVASSTSQAVGQQPFGLLIFWCGFVLYALTFVVVTLRMFRLELPEAAKPSFCIYAAPMSLSIAGYTTAASNPNTMLVLVMLVCAQLLFVMVLLHLPKLLRTPFVPSYAAMTFPFVITATALYKALTLFRSAGWAVPSWLFVLQGVETVFAAVMVLYVLSLFAGYAVRQWRNSGEALA</sequence>
<gene>
    <name evidence="7" type="ORF">BPSY_0112</name>
</gene>
<dbReference type="GO" id="GO:0046583">
    <property type="term" value="F:monoatomic cation efflux transmembrane transporter activity"/>
    <property type="evidence" value="ECO:0007669"/>
    <property type="project" value="TreeGrafter"/>
</dbReference>
<dbReference type="CDD" id="cd09325">
    <property type="entry name" value="TDT_C4-dicarb_trans"/>
    <property type="match status" value="1"/>
</dbReference>
<dbReference type="InterPro" id="IPR038665">
    <property type="entry name" value="Voltage-dep_anion_channel_sf"/>
</dbReference>
<feature type="transmembrane region" description="Helical" evidence="6">
    <location>
        <begin position="280"/>
        <end position="301"/>
    </location>
</feature>
<evidence type="ECO:0000256" key="6">
    <source>
        <dbReference type="SAM" id="Phobius"/>
    </source>
</evidence>
<evidence type="ECO:0000256" key="3">
    <source>
        <dbReference type="ARBA" id="ARBA00022989"/>
    </source>
</evidence>
<feature type="transmembrane region" description="Helical" evidence="6">
    <location>
        <begin position="124"/>
        <end position="144"/>
    </location>
</feature>
<keyword evidence="2 6" id="KW-0812">Transmembrane</keyword>
<dbReference type="Gene3D" id="1.50.10.150">
    <property type="entry name" value="Voltage-dependent anion channel"/>
    <property type="match status" value="1"/>
</dbReference>
<keyword evidence="3 6" id="KW-1133">Transmembrane helix</keyword>
<reference evidence="7 8" key="1">
    <citation type="submission" date="2014-03" db="EMBL/GenBank/DDBJ databases">
        <title>Genomics of Bifidobacteria.</title>
        <authorList>
            <person name="Ventura M."/>
            <person name="Milani C."/>
            <person name="Lugli G.A."/>
        </authorList>
    </citation>
    <scope>NUCLEOTIDE SEQUENCE [LARGE SCALE GENOMIC DNA]</scope>
    <source>
        <strain evidence="7 8">LMG 21775</strain>
    </source>
</reference>
<feature type="transmembrane region" description="Helical" evidence="6">
    <location>
        <begin position="38"/>
        <end position="58"/>
    </location>
</feature>
<feature type="transmembrane region" description="Helical" evidence="6">
    <location>
        <begin position="98"/>
        <end position="118"/>
    </location>
</feature>
<evidence type="ECO:0000256" key="1">
    <source>
        <dbReference type="ARBA" id="ARBA00004141"/>
    </source>
</evidence>
<evidence type="ECO:0000256" key="2">
    <source>
        <dbReference type="ARBA" id="ARBA00022692"/>
    </source>
</evidence>
<feature type="compositionally biased region" description="Polar residues" evidence="5">
    <location>
        <begin position="1"/>
        <end position="16"/>
    </location>
</feature>
<dbReference type="eggNOG" id="COG1275">
    <property type="taxonomic scope" value="Bacteria"/>
</dbReference>
<dbReference type="PANTHER" id="PTHR37955">
    <property type="entry name" value="TELLURITE RESISTANCE PROTEIN TEHA"/>
    <property type="match status" value="1"/>
</dbReference>
<feature type="transmembrane region" description="Helical" evidence="6">
    <location>
        <begin position="156"/>
        <end position="176"/>
    </location>
</feature>
<proteinExistence type="predicted"/>
<dbReference type="InterPro" id="IPR052951">
    <property type="entry name" value="Tellurite_res_ion_channel"/>
</dbReference>
<evidence type="ECO:0000256" key="5">
    <source>
        <dbReference type="SAM" id="MobiDB-lite"/>
    </source>
</evidence>
<feature type="transmembrane region" description="Helical" evidence="6">
    <location>
        <begin position="248"/>
        <end position="268"/>
    </location>
</feature>
<dbReference type="Pfam" id="PF03595">
    <property type="entry name" value="SLAC1"/>
    <property type="match status" value="1"/>
</dbReference>
<dbReference type="GO" id="GO:0005886">
    <property type="term" value="C:plasma membrane"/>
    <property type="evidence" value="ECO:0007669"/>
    <property type="project" value="TreeGrafter"/>
</dbReference>
<feature type="transmembrane region" description="Helical" evidence="6">
    <location>
        <begin position="64"/>
        <end position="86"/>
    </location>
</feature>
<dbReference type="AlphaFoldDB" id="A0A087CLT4"/>
<comment type="subcellular location">
    <subcellularLocation>
        <location evidence="1">Membrane</location>
        <topology evidence="1">Multi-pass membrane protein</topology>
    </subcellularLocation>
</comment>
<keyword evidence="4 6" id="KW-0472">Membrane</keyword>
<feature type="transmembrane region" description="Helical" evidence="6">
    <location>
        <begin position="188"/>
        <end position="212"/>
    </location>
</feature>
<feature type="transmembrane region" description="Helical" evidence="6">
    <location>
        <begin position="321"/>
        <end position="339"/>
    </location>
</feature>
<dbReference type="InterPro" id="IPR004695">
    <property type="entry name" value="SLAC1/Mae1/Ssu1/TehA"/>
</dbReference>
<name>A0A087CLT4_9BIFI</name>
<dbReference type="STRING" id="218140.BPSY_0112"/>
<feature type="transmembrane region" description="Helical" evidence="6">
    <location>
        <begin position="224"/>
        <end position="242"/>
    </location>
</feature>
<protein>
    <submittedName>
        <fullName evidence="7">C4-dicarboxylate transporter/malic acid transport protein</fullName>
    </submittedName>
</protein>
<keyword evidence="8" id="KW-1185">Reference proteome</keyword>
<feature type="region of interest" description="Disordered" evidence="5">
    <location>
        <begin position="1"/>
        <end position="24"/>
    </location>
</feature>